<name>L1J4J0_GUITC</name>
<evidence type="ECO:0000256" key="7">
    <source>
        <dbReference type="ARBA" id="ARBA00022765"/>
    </source>
</evidence>
<dbReference type="GO" id="GO:0070212">
    <property type="term" value="P:protein poly-ADP-ribosylation"/>
    <property type="evidence" value="ECO:0007669"/>
    <property type="project" value="TreeGrafter"/>
</dbReference>
<protein>
    <recommendedName>
        <fullName evidence="15 16">Poly [ADP-ribose] polymerase</fullName>
        <ecNumber evidence="15">2.4.2.30</ecNumber>
    </recommendedName>
</protein>
<dbReference type="PANTHER" id="PTHR10459">
    <property type="entry name" value="DNA LIGASE"/>
    <property type="match status" value="1"/>
</dbReference>
<dbReference type="SUPFAM" id="SSF56399">
    <property type="entry name" value="ADP-ribosylation"/>
    <property type="match status" value="1"/>
</dbReference>
<keyword evidence="2 15" id="KW-0328">Glycosyltransferase</keyword>
<dbReference type="InterPro" id="IPR036616">
    <property type="entry name" value="Poly(ADP-ribose)pol_reg_dom_sf"/>
</dbReference>
<dbReference type="FunFam" id="1.20.142.10:FF:000002">
    <property type="entry name" value="Poly [ADP-ribose] polymerase"/>
    <property type="match status" value="1"/>
</dbReference>
<feature type="compositionally biased region" description="Basic and acidic residues" evidence="18">
    <location>
        <begin position="222"/>
        <end position="252"/>
    </location>
</feature>
<feature type="domain" description="BRCT" evidence="20">
    <location>
        <begin position="420"/>
        <end position="481"/>
    </location>
</feature>
<dbReference type="SUPFAM" id="SSF57716">
    <property type="entry name" value="Glucocorticoid receptor-like (DNA-binding domain)"/>
    <property type="match status" value="2"/>
</dbReference>
<dbReference type="AlphaFoldDB" id="L1J4J0"/>
<evidence type="ECO:0000256" key="4">
    <source>
        <dbReference type="ARBA" id="ARBA00022695"/>
    </source>
</evidence>
<dbReference type="EC" id="2.4.2.30" evidence="15"/>
<dbReference type="Proteomes" id="UP000011087">
    <property type="component" value="Unassembled WGS sequence"/>
</dbReference>
<reference evidence="24 26" key="1">
    <citation type="journal article" date="2012" name="Nature">
        <title>Algal genomes reveal evolutionary mosaicism and the fate of nucleomorphs.</title>
        <authorList>
            <consortium name="DOE Joint Genome Institute"/>
            <person name="Curtis B.A."/>
            <person name="Tanifuji G."/>
            <person name="Burki F."/>
            <person name="Gruber A."/>
            <person name="Irimia M."/>
            <person name="Maruyama S."/>
            <person name="Arias M.C."/>
            <person name="Ball S.G."/>
            <person name="Gile G.H."/>
            <person name="Hirakawa Y."/>
            <person name="Hopkins J.F."/>
            <person name="Kuo A."/>
            <person name="Rensing S.A."/>
            <person name="Schmutz J."/>
            <person name="Symeonidi A."/>
            <person name="Elias M."/>
            <person name="Eveleigh R.J."/>
            <person name="Herman E.K."/>
            <person name="Klute M.J."/>
            <person name="Nakayama T."/>
            <person name="Obornik M."/>
            <person name="Reyes-Prieto A."/>
            <person name="Armbrust E.V."/>
            <person name="Aves S.J."/>
            <person name="Beiko R.G."/>
            <person name="Coutinho P."/>
            <person name="Dacks J.B."/>
            <person name="Durnford D.G."/>
            <person name="Fast N.M."/>
            <person name="Green B.R."/>
            <person name="Grisdale C.J."/>
            <person name="Hempel F."/>
            <person name="Henrissat B."/>
            <person name="Hoppner M.P."/>
            <person name="Ishida K."/>
            <person name="Kim E."/>
            <person name="Koreny L."/>
            <person name="Kroth P.G."/>
            <person name="Liu Y."/>
            <person name="Malik S.B."/>
            <person name="Maier U.G."/>
            <person name="McRose D."/>
            <person name="Mock T."/>
            <person name="Neilson J.A."/>
            <person name="Onodera N.T."/>
            <person name="Poole A.M."/>
            <person name="Pritham E.J."/>
            <person name="Richards T.A."/>
            <person name="Rocap G."/>
            <person name="Roy S.W."/>
            <person name="Sarai C."/>
            <person name="Schaack S."/>
            <person name="Shirato S."/>
            <person name="Slamovits C.H."/>
            <person name="Spencer D.F."/>
            <person name="Suzuki S."/>
            <person name="Worden A.Z."/>
            <person name="Zauner S."/>
            <person name="Barry K."/>
            <person name="Bell C."/>
            <person name="Bharti A.K."/>
            <person name="Crow J.A."/>
            <person name="Grimwood J."/>
            <person name="Kramer R."/>
            <person name="Lindquist E."/>
            <person name="Lucas S."/>
            <person name="Salamov A."/>
            <person name="McFadden G.I."/>
            <person name="Lane C.E."/>
            <person name="Keeling P.J."/>
            <person name="Gray M.W."/>
            <person name="Grigoriev I.V."/>
            <person name="Archibald J.M."/>
        </authorList>
    </citation>
    <scope>NUCLEOTIDE SEQUENCE</scope>
    <source>
        <strain evidence="24 26">CCMP2712</strain>
    </source>
</reference>
<comment type="catalytic activity">
    <reaction evidence="15">
        <text>L-glutamyl-[protein] + NAD(+) = 5-O-(ADP-D-ribosyl)-L-glutamyl-[protein] + nicotinamide</text>
        <dbReference type="Rhea" id="RHEA:58224"/>
        <dbReference type="Rhea" id="RHEA-COMP:10208"/>
        <dbReference type="Rhea" id="RHEA-COMP:15089"/>
        <dbReference type="ChEBI" id="CHEBI:17154"/>
        <dbReference type="ChEBI" id="CHEBI:29973"/>
        <dbReference type="ChEBI" id="CHEBI:57540"/>
        <dbReference type="ChEBI" id="CHEBI:142540"/>
    </reaction>
</comment>
<dbReference type="Pfam" id="PF00644">
    <property type="entry name" value="PARP"/>
    <property type="match status" value="1"/>
</dbReference>
<dbReference type="InterPro" id="IPR008893">
    <property type="entry name" value="WGR_domain"/>
</dbReference>
<evidence type="ECO:0000256" key="1">
    <source>
        <dbReference type="ARBA" id="ARBA00004123"/>
    </source>
</evidence>
<dbReference type="Pfam" id="PF05406">
    <property type="entry name" value="WGR"/>
    <property type="match status" value="1"/>
</dbReference>
<dbReference type="InterPro" id="IPR036930">
    <property type="entry name" value="WGR_dom_sf"/>
</dbReference>
<dbReference type="KEGG" id="gtt:GUITHDRAFT_73506"/>
<dbReference type="PROSITE" id="PS52007">
    <property type="entry name" value="PADR1"/>
    <property type="match status" value="1"/>
</dbReference>
<feature type="domain" description="PARP catalytic" evidence="21">
    <location>
        <begin position="772"/>
        <end position="989"/>
    </location>
</feature>
<dbReference type="SUPFAM" id="SSF52113">
    <property type="entry name" value="BRCT domain"/>
    <property type="match status" value="1"/>
</dbReference>
<evidence type="ECO:0000256" key="2">
    <source>
        <dbReference type="ARBA" id="ARBA00022676"/>
    </source>
</evidence>
<evidence type="ECO:0000256" key="3">
    <source>
        <dbReference type="ARBA" id="ARBA00022679"/>
    </source>
</evidence>
<dbReference type="PROSITE" id="PS51977">
    <property type="entry name" value="WGR"/>
    <property type="match status" value="1"/>
</dbReference>
<dbReference type="GO" id="GO:0003950">
    <property type="term" value="F:NAD+ poly-ADP-ribosyltransferase activity"/>
    <property type="evidence" value="ECO:0007669"/>
    <property type="project" value="UniProtKB-UniRule"/>
</dbReference>
<dbReference type="GO" id="GO:0003677">
    <property type="term" value="F:DNA binding"/>
    <property type="evidence" value="ECO:0007669"/>
    <property type="project" value="UniProtKB-UniRule"/>
</dbReference>
<evidence type="ECO:0000259" key="20">
    <source>
        <dbReference type="PROSITE" id="PS50172"/>
    </source>
</evidence>
<dbReference type="GO" id="GO:0008270">
    <property type="term" value="F:zinc ion binding"/>
    <property type="evidence" value="ECO:0007669"/>
    <property type="project" value="UniProtKB-KW"/>
</dbReference>
<dbReference type="InterPro" id="IPR012982">
    <property type="entry name" value="PARP1-like_PADR1_Zn_ribbon"/>
</dbReference>
<keyword evidence="3 15" id="KW-0808">Transferase</keyword>
<dbReference type="FunFam" id="3.90.228.10:FF:000002">
    <property type="entry name" value="Poly [ADP-ribose] polymerase"/>
    <property type="match status" value="1"/>
</dbReference>
<evidence type="ECO:0000256" key="18">
    <source>
        <dbReference type="SAM" id="MobiDB-lite"/>
    </source>
</evidence>
<dbReference type="InterPro" id="IPR004102">
    <property type="entry name" value="Poly(ADP-ribose)pol_reg_dom"/>
</dbReference>
<keyword evidence="4" id="KW-0548">Nucleotidyltransferase</keyword>
<evidence type="ECO:0000256" key="16">
    <source>
        <dbReference type="RuleBase" id="RU362114"/>
    </source>
</evidence>
<feature type="region of interest" description="Disordered" evidence="18">
    <location>
        <begin position="193"/>
        <end position="252"/>
    </location>
</feature>
<dbReference type="GO" id="GO:0005730">
    <property type="term" value="C:nucleolus"/>
    <property type="evidence" value="ECO:0007669"/>
    <property type="project" value="TreeGrafter"/>
</dbReference>
<proteinExistence type="inferred from homology"/>
<gene>
    <name evidence="24" type="primary">PARP1</name>
    <name evidence="24" type="ORF">GUITHDRAFT_73506</name>
</gene>
<dbReference type="InterPro" id="IPR036420">
    <property type="entry name" value="BRCT_dom_sf"/>
</dbReference>
<dbReference type="OrthoDB" id="429950at2759"/>
<dbReference type="Gene3D" id="2.20.25.630">
    <property type="match status" value="1"/>
</dbReference>
<feature type="domain" description="PARP-type" evidence="19">
    <location>
        <begin position="112"/>
        <end position="194"/>
    </location>
</feature>
<dbReference type="Pfam" id="PF00645">
    <property type="entry name" value="zf-PARP"/>
    <property type="match status" value="2"/>
</dbReference>
<dbReference type="eggNOG" id="KOG1037">
    <property type="taxonomic scope" value="Eukaryota"/>
</dbReference>
<dbReference type="Gene3D" id="1.20.142.10">
    <property type="entry name" value="Poly(ADP-ribose) polymerase, regulatory domain"/>
    <property type="match status" value="1"/>
</dbReference>
<evidence type="ECO:0000313" key="25">
    <source>
        <dbReference type="EnsemblProtists" id="EKX43044"/>
    </source>
</evidence>
<keyword evidence="11 15" id="KW-0238">DNA-binding</keyword>
<dbReference type="GO" id="GO:0051287">
    <property type="term" value="F:NAD binding"/>
    <property type="evidence" value="ECO:0007669"/>
    <property type="project" value="UniProtKB-UniRule"/>
</dbReference>
<dbReference type="PANTHER" id="PTHR10459:SF80">
    <property type="entry name" value="POLY [ADP-RIBOSE] POLYMERASE 1"/>
    <property type="match status" value="1"/>
</dbReference>
<comment type="catalytic activity">
    <reaction evidence="14 15">
        <text>NAD(+) + (ADP-D-ribosyl)n-acceptor = nicotinamide + (ADP-D-ribosyl)n+1-acceptor + H(+).</text>
        <dbReference type="EC" id="2.4.2.30"/>
    </reaction>
</comment>
<dbReference type="PaxDb" id="55529-EKX43044"/>
<keyword evidence="7" id="KW-0013">ADP-ribosylation</keyword>
<evidence type="ECO:0000259" key="21">
    <source>
        <dbReference type="PROSITE" id="PS51059"/>
    </source>
</evidence>
<evidence type="ECO:0000256" key="5">
    <source>
        <dbReference type="ARBA" id="ARBA00022723"/>
    </source>
</evidence>
<dbReference type="EMBL" id="JH993013">
    <property type="protein sequence ID" value="EKX43044.1"/>
    <property type="molecule type" value="Genomic_DNA"/>
</dbReference>
<dbReference type="PROSITE" id="PS51060">
    <property type="entry name" value="PARP_ALPHA_HD"/>
    <property type="match status" value="1"/>
</dbReference>
<evidence type="ECO:0000313" key="26">
    <source>
        <dbReference type="Proteomes" id="UP000011087"/>
    </source>
</evidence>
<feature type="domain" description="PARP alpha-helical" evidence="22">
    <location>
        <begin position="640"/>
        <end position="765"/>
    </location>
</feature>
<dbReference type="PROSITE" id="PS50172">
    <property type="entry name" value="BRCT"/>
    <property type="match status" value="1"/>
</dbReference>
<dbReference type="SMART" id="SM01335">
    <property type="entry name" value="PADR1"/>
    <property type="match status" value="1"/>
</dbReference>
<dbReference type="RefSeq" id="XP_005830024.1">
    <property type="nucleotide sequence ID" value="XM_005829967.1"/>
</dbReference>
<dbReference type="EnsemblProtists" id="EKX43044">
    <property type="protein sequence ID" value="EKX43044"/>
    <property type="gene ID" value="GUITHDRAFT_73506"/>
</dbReference>
<evidence type="ECO:0000256" key="6">
    <source>
        <dbReference type="ARBA" id="ARBA00022737"/>
    </source>
</evidence>
<dbReference type="GO" id="GO:0006302">
    <property type="term" value="P:double-strand break repair"/>
    <property type="evidence" value="ECO:0007669"/>
    <property type="project" value="TreeGrafter"/>
</dbReference>
<dbReference type="PROSITE" id="PS50064">
    <property type="entry name" value="ZF_PARP_2"/>
    <property type="match status" value="2"/>
</dbReference>
<dbReference type="GO" id="GO:0016779">
    <property type="term" value="F:nucleotidyltransferase activity"/>
    <property type="evidence" value="ECO:0007669"/>
    <property type="project" value="UniProtKB-KW"/>
</dbReference>
<feature type="domain" description="PARP-type" evidence="19">
    <location>
        <begin position="9"/>
        <end position="92"/>
    </location>
</feature>
<keyword evidence="10 15" id="KW-0520">NAD</keyword>
<dbReference type="SMART" id="SM00773">
    <property type="entry name" value="WGR"/>
    <property type="match status" value="1"/>
</dbReference>
<dbReference type="SUPFAM" id="SSF142921">
    <property type="entry name" value="WGR domain-like"/>
    <property type="match status" value="1"/>
</dbReference>
<comment type="subcellular location">
    <subcellularLocation>
        <location evidence="1 15">Nucleus</location>
    </subcellularLocation>
</comment>
<dbReference type="InterPro" id="IPR012317">
    <property type="entry name" value="Poly(ADP-ribose)pol_cat_dom"/>
</dbReference>
<accession>L1J4J0</accession>
<evidence type="ECO:0000256" key="13">
    <source>
        <dbReference type="ARBA" id="ARBA00024347"/>
    </source>
</evidence>
<feature type="domain" description="WGR" evidence="23">
    <location>
        <begin position="520"/>
        <end position="618"/>
    </location>
</feature>
<organism evidence="24">
    <name type="scientific">Guillardia theta (strain CCMP2712)</name>
    <name type="common">Cryptophyte</name>
    <dbReference type="NCBI Taxonomy" id="905079"/>
    <lineage>
        <taxon>Eukaryota</taxon>
        <taxon>Cryptophyceae</taxon>
        <taxon>Pyrenomonadales</taxon>
        <taxon>Geminigeraceae</taxon>
        <taxon>Guillardia</taxon>
    </lineage>
</organism>
<dbReference type="InterPro" id="IPR050800">
    <property type="entry name" value="ARTD/PARP"/>
</dbReference>
<dbReference type="SMART" id="SM01336">
    <property type="entry name" value="zf-PARP"/>
    <property type="match status" value="2"/>
</dbReference>
<reference evidence="26" key="2">
    <citation type="submission" date="2012-11" db="EMBL/GenBank/DDBJ databases">
        <authorList>
            <person name="Kuo A."/>
            <person name="Curtis B.A."/>
            <person name="Tanifuji G."/>
            <person name="Burki F."/>
            <person name="Gruber A."/>
            <person name="Irimia M."/>
            <person name="Maruyama S."/>
            <person name="Arias M.C."/>
            <person name="Ball S.G."/>
            <person name="Gile G.H."/>
            <person name="Hirakawa Y."/>
            <person name="Hopkins J.F."/>
            <person name="Rensing S.A."/>
            <person name="Schmutz J."/>
            <person name="Symeonidi A."/>
            <person name="Elias M."/>
            <person name="Eveleigh R.J."/>
            <person name="Herman E.K."/>
            <person name="Klute M.J."/>
            <person name="Nakayama T."/>
            <person name="Obornik M."/>
            <person name="Reyes-Prieto A."/>
            <person name="Armbrust E.V."/>
            <person name="Aves S.J."/>
            <person name="Beiko R.G."/>
            <person name="Coutinho P."/>
            <person name="Dacks J.B."/>
            <person name="Durnford D.G."/>
            <person name="Fast N.M."/>
            <person name="Green B.R."/>
            <person name="Grisdale C."/>
            <person name="Hempe F."/>
            <person name="Henrissat B."/>
            <person name="Hoppner M.P."/>
            <person name="Ishida K.-I."/>
            <person name="Kim E."/>
            <person name="Koreny L."/>
            <person name="Kroth P.G."/>
            <person name="Liu Y."/>
            <person name="Malik S.-B."/>
            <person name="Maier U.G."/>
            <person name="McRose D."/>
            <person name="Mock T."/>
            <person name="Neilson J.A."/>
            <person name="Onodera N.T."/>
            <person name="Poole A.M."/>
            <person name="Pritham E.J."/>
            <person name="Richards T.A."/>
            <person name="Rocap G."/>
            <person name="Roy S.W."/>
            <person name="Sarai C."/>
            <person name="Schaack S."/>
            <person name="Shirato S."/>
            <person name="Slamovits C.H."/>
            <person name="Spencer D.F."/>
            <person name="Suzuki S."/>
            <person name="Worden A.Z."/>
            <person name="Zauner S."/>
            <person name="Barry K."/>
            <person name="Bell C."/>
            <person name="Bharti A.K."/>
            <person name="Crow J.A."/>
            <person name="Grimwood J."/>
            <person name="Kramer R."/>
            <person name="Lindquist E."/>
            <person name="Lucas S."/>
            <person name="Salamov A."/>
            <person name="McFadden G.I."/>
            <person name="Lane C.E."/>
            <person name="Keeling P.J."/>
            <person name="Gray M.W."/>
            <person name="Grigoriev I.V."/>
            <person name="Archibald J.M."/>
        </authorList>
    </citation>
    <scope>NUCLEOTIDE SEQUENCE</scope>
    <source>
        <strain evidence="26">CCMP2712</strain>
    </source>
</reference>
<dbReference type="GeneID" id="17299701"/>
<dbReference type="GO" id="GO:1990404">
    <property type="term" value="F:NAD+-protein mono-ADP-ribosyltransferase activity"/>
    <property type="evidence" value="ECO:0007669"/>
    <property type="project" value="TreeGrafter"/>
</dbReference>
<evidence type="ECO:0000259" key="22">
    <source>
        <dbReference type="PROSITE" id="PS51060"/>
    </source>
</evidence>
<dbReference type="InterPro" id="IPR036957">
    <property type="entry name" value="Znf_PARP_sf"/>
</dbReference>
<keyword evidence="5 15" id="KW-0479">Metal-binding</keyword>
<evidence type="ECO:0000256" key="9">
    <source>
        <dbReference type="ARBA" id="ARBA00022833"/>
    </source>
</evidence>
<dbReference type="OMA" id="MNFKYKY"/>
<dbReference type="PROSITE" id="PS51059">
    <property type="entry name" value="PARP_CATALYTIC"/>
    <property type="match status" value="1"/>
</dbReference>
<dbReference type="STRING" id="905079.L1J4J0"/>
<feature type="coiled-coil region" evidence="17">
    <location>
        <begin position="387"/>
        <end position="414"/>
    </location>
</feature>
<keyword evidence="12 15" id="KW-0539">Nucleus</keyword>
<keyword evidence="6" id="KW-0677">Repeat</keyword>
<dbReference type="InterPro" id="IPR049296">
    <property type="entry name" value="PARP1-like_PADR1_N"/>
</dbReference>
<dbReference type="PROSITE" id="PS00347">
    <property type="entry name" value="ZF_PARP_1"/>
    <property type="match status" value="2"/>
</dbReference>
<evidence type="ECO:0000259" key="23">
    <source>
        <dbReference type="PROSITE" id="PS51977"/>
    </source>
</evidence>
<evidence type="ECO:0000256" key="8">
    <source>
        <dbReference type="ARBA" id="ARBA00022771"/>
    </source>
</evidence>
<comment type="catalytic activity">
    <reaction evidence="15">
        <text>L-aspartyl-[protein] + NAD(+) = 4-O-(ADP-D-ribosyl)-L-aspartyl-[protein] + nicotinamide</text>
        <dbReference type="Rhea" id="RHEA:54424"/>
        <dbReference type="Rhea" id="RHEA-COMP:9867"/>
        <dbReference type="Rhea" id="RHEA-COMP:13832"/>
        <dbReference type="ChEBI" id="CHEBI:17154"/>
        <dbReference type="ChEBI" id="CHEBI:29961"/>
        <dbReference type="ChEBI" id="CHEBI:57540"/>
        <dbReference type="ChEBI" id="CHEBI:138102"/>
    </reaction>
</comment>
<keyword evidence="17" id="KW-0175">Coiled coil</keyword>
<evidence type="ECO:0000256" key="15">
    <source>
        <dbReference type="PIRNR" id="PIRNR000489"/>
    </source>
</evidence>
<dbReference type="CDD" id="cd08001">
    <property type="entry name" value="WGR_PARP1_like"/>
    <property type="match status" value="1"/>
</dbReference>
<keyword evidence="8" id="KW-0863">Zinc-finger</keyword>
<dbReference type="SUPFAM" id="SSF47587">
    <property type="entry name" value="Domain of poly(ADP-ribose) polymerase"/>
    <property type="match status" value="1"/>
</dbReference>
<dbReference type="Gene3D" id="3.90.228.10">
    <property type="match status" value="1"/>
</dbReference>
<dbReference type="Pfam" id="PF08063">
    <property type="entry name" value="Zn_ribbon_PADR1"/>
    <property type="match status" value="1"/>
</dbReference>
<evidence type="ECO:0000256" key="11">
    <source>
        <dbReference type="ARBA" id="ARBA00023125"/>
    </source>
</evidence>
<dbReference type="Gene3D" id="3.30.1740.10">
    <property type="entry name" value="Zinc finger, PARP-type"/>
    <property type="match status" value="2"/>
</dbReference>
<dbReference type="Pfam" id="PF21728">
    <property type="entry name" value="PADR1_N"/>
    <property type="match status" value="1"/>
</dbReference>
<keyword evidence="26" id="KW-1185">Reference proteome</keyword>
<dbReference type="Gene3D" id="3.40.50.10190">
    <property type="entry name" value="BRCT domain"/>
    <property type="match status" value="1"/>
</dbReference>
<dbReference type="InterPro" id="IPR038650">
    <property type="entry name" value="PADR1_C_dom_sf"/>
</dbReference>
<evidence type="ECO:0000256" key="10">
    <source>
        <dbReference type="ARBA" id="ARBA00023027"/>
    </source>
</evidence>
<dbReference type="CDD" id="cd01437">
    <property type="entry name" value="parp_like"/>
    <property type="match status" value="1"/>
</dbReference>
<dbReference type="HOGENOM" id="CLU_004841_0_1_1"/>
<dbReference type="Pfam" id="PF02877">
    <property type="entry name" value="PARP_reg"/>
    <property type="match status" value="1"/>
</dbReference>
<evidence type="ECO:0000256" key="12">
    <source>
        <dbReference type="ARBA" id="ARBA00023242"/>
    </source>
</evidence>
<evidence type="ECO:0000256" key="14">
    <source>
        <dbReference type="ARBA" id="ARBA00033987"/>
    </source>
</evidence>
<dbReference type="InterPro" id="IPR001510">
    <property type="entry name" value="Znf_PARP"/>
</dbReference>
<reference evidence="25" key="3">
    <citation type="submission" date="2016-03" db="UniProtKB">
        <authorList>
            <consortium name="EnsemblProtists"/>
        </authorList>
    </citation>
    <scope>IDENTIFICATION</scope>
</reference>
<evidence type="ECO:0000259" key="19">
    <source>
        <dbReference type="PROSITE" id="PS50064"/>
    </source>
</evidence>
<dbReference type="PIRSF" id="PIRSF000489">
    <property type="entry name" value="NAD_ADPRT"/>
    <property type="match status" value="1"/>
</dbReference>
<comment type="similarity">
    <text evidence="13">Belongs to the ARTD/PARP family.</text>
</comment>
<evidence type="ECO:0000313" key="24">
    <source>
        <dbReference type="EMBL" id="EKX43044.1"/>
    </source>
</evidence>
<sequence>MVGRPDKEHVAEYAKSGRASCRKCKNNIGKDVLRMGKYVQSPSFDGWVPMWFHVDCFFGGKGAKPEVSDIAGMSELSFEDQKKIKDLVAGNAVASGGSKPADADDEGNIGDYKVEIAKSSRSECRGCESKIEAGNLRMGRIEAMDRRPFIPTPKWHHLDCLFKDGKPEDLKSSEDVIGFSLLDSDHQAMVREKMGEKGGAKASGKRSAGEDNKSAKGSKKAKKEEKMKKEKAAPRETVKKENTASSELDKNEKAIKAHSDKLFAIRNALKDVSRNLLKEILEHNDVDSRGGEVVLQSRCADIMLHGVPGDCPKCQGRLQYSDGMYKCTTWTEDGFAKCQYSSITGERKAFKMPKDMGHDYLDNFKFVKVAIPKAVIREQEEVRESVQEREKQRLMKAEEELAVINAKRRQEEASDPSTPAGSIVKSMTKSVTHVLTTSGAHTAGGSAIKEAVKRKLPVVKLEFVEACISSGKRLTEQPYLLSGEATEDPEKKKKSSQSKTVKIMVKGKGAVDVESGLADNSHILEVRDNVYSATLNRTDISEGLNSYYVLQIIESDDSKTTHLFRKWGRIGVESKGTKLEKMHKDSCIHEFEKLFQEKTGNPWQDRTPDRFTQQPGRFAIMEIGIAAADEHGSQLQKDTSSKLPPTVASLIQLIFDIDMMRKSMLEMEIDLDKMPLGALSRKQIQRGYSVLTEIQNVLDDPNLDEFDRNQKILSCTNQFYTIVPQNFGLGGMTAVHRIDSHDKLKEKLELVESLLEMEIAVSLQKEGGGDESPIDANYKRLKTDIKPVPKDDERWKMIDQYLRNTHAATHSTYTTELMDLFEIEREGEKDRFAPFAKDSNRKLLWHGSRITNWVGILSQARRGLRIAPPEAPVTGYMFGKGVYFADMSSKSANYCKAELSNNEGLLMLSEVALGKSHELMAAKETLPKGLPKDCISVKGCGKTAPDPKASFIDEDGVEVPCGKGTQMYGLKSSLLYNEYIVYNVSQVSS</sequence>
<dbReference type="InterPro" id="IPR001357">
    <property type="entry name" value="BRCT_dom"/>
</dbReference>
<dbReference type="Gene3D" id="1.10.20.130">
    <property type="match status" value="1"/>
</dbReference>
<evidence type="ECO:0000256" key="17">
    <source>
        <dbReference type="SAM" id="Coils"/>
    </source>
</evidence>
<keyword evidence="9 15" id="KW-0862">Zinc</keyword>
<dbReference type="InterPro" id="IPR008288">
    <property type="entry name" value="PARP"/>
</dbReference>